<proteinExistence type="inferred from homology"/>
<dbReference type="GO" id="GO:0017004">
    <property type="term" value="P:cytochrome complex assembly"/>
    <property type="evidence" value="ECO:0007669"/>
    <property type="project" value="UniProtKB-KW"/>
</dbReference>
<comment type="similarity">
    <text evidence="3">Belongs to the CcmB/CycW/HelB family.</text>
</comment>
<dbReference type="InterPro" id="IPR003544">
    <property type="entry name" value="Cyt_c_biogenesis_CcmB"/>
</dbReference>
<feature type="transmembrane region" description="Helical" evidence="12">
    <location>
        <begin position="113"/>
        <end position="130"/>
    </location>
</feature>
<dbReference type="EMBL" id="MN079080">
    <property type="protein sequence ID" value="QEA04157.1"/>
    <property type="molecule type" value="Genomic_DNA"/>
</dbReference>
<keyword evidence="6" id="KW-1003">Cell membrane</keyword>
<dbReference type="GO" id="GO:0005886">
    <property type="term" value="C:plasma membrane"/>
    <property type="evidence" value="ECO:0007669"/>
    <property type="project" value="UniProtKB-SubCell"/>
</dbReference>
<sequence length="227" mass="23482">MDEIRLVPAFLAVLRRDLSLALRAPGELANPVIFFVMIASLFPLAVSAASETLRQISPGVIWVAALLASLISMEQLFRGDFEDGTLEQFALAPQPLAVLVLAKLCAHWLITGLPLVIVSPLLALFMHYPWQALPQLMAGLALGTPVLGALGAVGLSLTVGVRRGGLLLALLVLPLYVPVLIFGAGSADAAASGLGVTGQLELLGAMAALALTLAPLAAAAGLRISLD</sequence>
<dbReference type="AlphaFoldDB" id="A0A5B8RBU2"/>
<dbReference type="PRINTS" id="PR01414">
    <property type="entry name" value="CCMBBIOGNSIS"/>
</dbReference>
<dbReference type="GO" id="GO:1903607">
    <property type="term" value="P:cytochrome c biosynthetic process"/>
    <property type="evidence" value="ECO:0007669"/>
    <property type="project" value="TreeGrafter"/>
</dbReference>
<organism evidence="13">
    <name type="scientific">uncultured organism</name>
    <dbReference type="NCBI Taxonomy" id="155900"/>
    <lineage>
        <taxon>unclassified sequences</taxon>
        <taxon>environmental samples</taxon>
    </lineage>
</organism>
<protein>
    <recommendedName>
        <fullName evidence="4">Heme exporter protein B</fullName>
    </recommendedName>
</protein>
<keyword evidence="8 12" id="KW-0812">Transmembrane</keyword>
<comment type="subcellular location">
    <subcellularLocation>
        <location evidence="2">Cell inner membrane</location>
        <topology evidence="2">Multi-pass membrane protein</topology>
    </subcellularLocation>
</comment>
<keyword evidence="11 12" id="KW-0472">Membrane</keyword>
<evidence type="ECO:0000256" key="5">
    <source>
        <dbReference type="ARBA" id="ARBA00022448"/>
    </source>
</evidence>
<keyword evidence="5" id="KW-0813">Transport</keyword>
<dbReference type="PANTHER" id="PTHR30070:SF1">
    <property type="entry name" value="CYTOCHROME C BIOGENESIS B-RELATED"/>
    <property type="match status" value="1"/>
</dbReference>
<comment type="function">
    <text evidence="1">Required for the export of heme to the periplasm for the biogenesis of c-type cytochromes.</text>
</comment>
<dbReference type="InterPro" id="IPR026031">
    <property type="entry name" value="Cyt_c_CcmB_bac"/>
</dbReference>
<evidence type="ECO:0000313" key="13">
    <source>
        <dbReference type="EMBL" id="QEA04157.1"/>
    </source>
</evidence>
<evidence type="ECO:0000256" key="2">
    <source>
        <dbReference type="ARBA" id="ARBA00004429"/>
    </source>
</evidence>
<feature type="transmembrane region" description="Helical" evidence="12">
    <location>
        <begin position="136"/>
        <end position="159"/>
    </location>
</feature>
<gene>
    <name evidence="13" type="primary">ccmB</name>
    <name evidence="13" type="ORF">KBTEX_00460</name>
</gene>
<evidence type="ECO:0000256" key="8">
    <source>
        <dbReference type="ARBA" id="ARBA00022692"/>
    </source>
</evidence>
<evidence type="ECO:0000256" key="1">
    <source>
        <dbReference type="ARBA" id="ARBA00002442"/>
    </source>
</evidence>
<name>A0A5B8RBU2_9ZZZZ</name>
<feature type="transmembrane region" description="Helical" evidence="12">
    <location>
        <begin position="205"/>
        <end position="226"/>
    </location>
</feature>
<reference evidence="13" key="1">
    <citation type="submission" date="2019-06" db="EMBL/GenBank/DDBJ databases">
        <authorList>
            <person name="Murdoch R.W."/>
            <person name="Fathepure B."/>
        </authorList>
    </citation>
    <scope>NUCLEOTIDE SEQUENCE</scope>
</reference>
<evidence type="ECO:0000256" key="12">
    <source>
        <dbReference type="SAM" id="Phobius"/>
    </source>
</evidence>
<evidence type="ECO:0000256" key="10">
    <source>
        <dbReference type="ARBA" id="ARBA00022989"/>
    </source>
</evidence>
<evidence type="ECO:0000256" key="11">
    <source>
        <dbReference type="ARBA" id="ARBA00023136"/>
    </source>
</evidence>
<feature type="transmembrane region" description="Helical" evidence="12">
    <location>
        <begin position="31"/>
        <end position="48"/>
    </location>
</feature>
<keyword evidence="9" id="KW-0201">Cytochrome c-type biogenesis</keyword>
<dbReference type="NCBIfam" id="TIGR01190">
    <property type="entry name" value="ccmB"/>
    <property type="match status" value="1"/>
</dbReference>
<evidence type="ECO:0000256" key="3">
    <source>
        <dbReference type="ARBA" id="ARBA00010544"/>
    </source>
</evidence>
<evidence type="ECO:0000256" key="6">
    <source>
        <dbReference type="ARBA" id="ARBA00022475"/>
    </source>
</evidence>
<evidence type="ECO:0000256" key="7">
    <source>
        <dbReference type="ARBA" id="ARBA00022519"/>
    </source>
</evidence>
<accession>A0A5B8RBU2</accession>
<dbReference type="GO" id="GO:0015232">
    <property type="term" value="F:heme transmembrane transporter activity"/>
    <property type="evidence" value="ECO:0007669"/>
    <property type="project" value="InterPro"/>
</dbReference>
<keyword evidence="10 12" id="KW-1133">Transmembrane helix</keyword>
<dbReference type="PANTHER" id="PTHR30070">
    <property type="entry name" value="HEME EXPORTER PROTEIN B"/>
    <property type="match status" value="1"/>
</dbReference>
<dbReference type="PIRSF" id="PIRSF002764">
    <property type="entry name" value="CcmB"/>
    <property type="match status" value="1"/>
</dbReference>
<evidence type="ECO:0000256" key="9">
    <source>
        <dbReference type="ARBA" id="ARBA00022748"/>
    </source>
</evidence>
<keyword evidence="7" id="KW-0997">Cell inner membrane</keyword>
<evidence type="ECO:0000256" key="4">
    <source>
        <dbReference type="ARBA" id="ARBA00016452"/>
    </source>
</evidence>
<dbReference type="Pfam" id="PF03379">
    <property type="entry name" value="CcmB"/>
    <property type="match status" value="1"/>
</dbReference>
<feature type="transmembrane region" description="Helical" evidence="12">
    <location>
        <begin position="166"/>
        <end position="185"/>
    </location>
</feature>